<accession>A0A5B7GUU3</accession>
<comment type="caution">
    <text evidence="2">The sequence shown here is derived from an EMBL/GenBank/DDBJ whole genome shotgun (WGS) entry which is preliminary data.</text>
</comment>
<organism evidence="2 3">
    <name type="scientific">Portunus trituberculatus</name>
    <name type="common">Swimming crab</name>
    <name type="synonym">Neptunus trituberculatus</name>
    <dbReference type="NCBI Taxonomy" id="210409"/>
    <lineage>
        <taxon>Eukaryota</taxon>
        <taxon>Metazoa</taxon>
        <taxon>Ecdysozoa</taxon>
        <taxon>Arthropoda</taxon>
        <taxon>Crustacea</taxon>
        <taxon>Multicrustacea</taxon>
        <taxon>Malacostraca</taxon>
        <taxon>Eumalacostraca</taxon>
        <taxon>Eucarida</taxon>
        <taxon>Decapoda</taxon>
        <taxon>Pleocyemata</taxon>
        <taxon>Brachyura</taxon>
        <taxon>Eubrachyura</taxon>
        <taxon>Portunoidea</taxon>
        <taxon>Portunidae</taxon>
        <taxon>Portuninae</taxon>
        <taxon>Portunus</taxon>
    </lineage>
</organism>
<feature type="region of interest" description="Disordered" evidence="1">
    <location>
        <begin position="30"/>
        <end position="51"/>
    </location>
</feature>
<evidence type="ECO:0000313" key="2">
    <source>
        <dbReference type="EMBL" id="MPC62602.1"/>
    </source>
</evidence>
<dbReference type="AlphaFoldDB" id="A0A5B7GUU3"/>
<evidence type="ECO:0000313" key="3">
    <source>
        <dbReference type="Proteomes" id="UP000324222"/>
    </source>
</evidence>
<feature type="compositionally biased region" description="Basic and acidic residues" evidence="1">
    <location>
        <begin position="34"/>
        <end position="51"/>
    </location>
</feature>
<gene>
    <name evidence="2" type="ORF">E2C01_056689</name>
</gene>
<protein>
    <submittedName>
        <fullName evidence="2">Uncharacterized protein</fullName>
    </submittedName>
</protein>
<keyword evidence="3" id="KW-1185">Reference proteome</keyword>
<name>A0A5B7GUU3_PORTR</name>
<dbReference type="Proteomes" id="UP000324222">
    <property type="component" value="Unassembled WGS sequence"/>
</dbReference>
<dbReference type="EMBL" id="VSRR010019853">
    <property type="protein sequence ID" value="MPC62602.1"/>
    <property type="molecule type" value="Genomic_DNA"/>
</dbReference>
<reference evidence="2 3" key="1">
    <citation type="submission" date="2019-05" db="EMBL/GenBank/DDBJ databases">
        <title>Another draft genome of Portunus trituberculatus and its Hox gene families provides insights of decapod evolution.</title>
        <authorList>
            <person name="Jeong J.-H."/>
            <person name="Song I."/>
            <person name="Kim S."/>
            <person name="Choi T."/>
            <person name="Kim D."/>
            <person name="Ryu S."/>
            <person name="Kim W."/>
        </authorList>
    </citation>
    <scope>NUCLEOTIDE SEQUENCE [LARGE SCALE GENOMIC DNA]</scope>
    <source>
        <tissue evidence="2">Muscle</tissue>
    </source>
</reference>
<proteinExistence type="predicted"/>
<sequence length="99" mass="10744">MGGVMGCRRVIWGHLFSHRHRHLYWSVDSCSPEARSKGEHRGGAGRDGAGRGAEEYKMVDDCQILTLVSLRFTIPWAVRDQVLGVSAGHLAAGPGEEGS</sequence>
<evidence type="ECO:0000256" key="1">
    <source>
        <dbReference type="SAM" id="MobiDB-lite"/>
    </source>
</evidence>